<comment type="caution">
    <text evidence="2">The sequence shown here is derived from an EMBL/GenBank/DDBJ whole genome shotgun (WGS) entry which is preliminary data.</text>
</comment>
<evidence type="ECO:0000256" key="1">
    <source>
        <dbReference type="SAM" id="SignalP"/>
    </source>
</evidence>
<dbReference type="EMBL" id="FTNE01000017">
    <property type="protein sequence ID" value="SIR15718.1"/>
    <property type="molecule type" value="Genomic_DNA"/>
</dbReference>
<sequence>MRFIIALLCLIPLAGCGLGAGADLGVTAGANVLAITTIHRTIPDAVISLVTGKDCSMVRLDQNKSYCRHPHPLPPPVPYCTQTLGNATCWADPSQLPDHAPQVAAGPYQLSPLQLANRDRSWP</sequence>
<dbReference type="AlphaFoldDB" id="A0A8G2CM37"/>
<proteinExistence type="predicted"/>
<organism evidence="2 3">
    <name type="scientific">Acidiphilium rubrum</name>
    <dbReference type="NCBI Taxonomy" id="526"/>
    <lineage>
        <taxon>Bacteria</taxon>
        <taxon>Pseudomonadati</taxon>
        <taxon>Pseudomonadota</taxon>
        <taxon>Alphaproteobacteria</taxon>
        <taxon>Acetobacterales</taxon>
        <taxon>Acidocellaceae</taxon>
        <taxon>Acidiphilium</taxon>
    </lineage>
</organism>
<keyword evidence="3" id="KW-1185">Reference proteome</keyword>
<accession>A0A8G2CM37</accession>
<evidence type="ECO:0008006" key="4">
    <source>
        <dbReference type="Google" id="ProtNLM"/>
    </source>
</evidence>
<feature type="signal peptide" evidence="1">
    <location>
        <begin position="1"/>
        <end position="22"/>
    </location>
</feature>
<dbReference type="RefSeq" id="WP_245594137.1">
    <property type="nucleotide sequence ID" value="NZ_FTNE01000017.1"/>
</dbReference>
<dbReference type="Proteomes" id="UP000186308">
    <property type="component" value="Unassembled WGS sequence"/>
</dbReference>
<gene>
    <name evidence="2" type="ORF">SAMN05421828_11729</name>
</gene>
<protein>
    <recommendedName>
        <fullName evidence="4">Lipoprotein</fullName>
    </recommendedName>
</protein>
<feature type="chain" id="PRO_5034379391" description="Lipoprotein" evidence="1">
    <location>
        <begin position="23"/>
        <end position="123"/>
    </location>
</feature>
<name>A0A8G2CM37_ACIRU</name>
<evidence type="ECO:0000313" key="2">
    <source>
        <dbReference type="EMBL" id="SIR15718.1"/>
    </source>
</evidence>
<keyword evidence="1" id="KW-0732">Signal</keyword>
<evidence type="ECO:0000313" key="3">
    <source>
        <dbReference type="Proteomes" id="UP000186308"/>
    </source>
</evidence>
<reference evidence="2 3" key="1">
    <citation type="submission" date="2017-01" db="EMBL/GenBank/DDBJ databases">
        <authorList>
            <person name="Varghese N."/>
            <person name="Submissions S."/>
        </authorList>
    </citation>
    <scope>NUCLEOTIDE SEQUENCE [LARGE SCALE GENOMIC DNA]</scope>
    <source>
        <strain evidence="2 3">ATCC 35905</strain>
    </source>
</reference>